<feature type="transmembrane region" description="Helical" evidence="6">
    <location>
        <begin position="250"/>
        <end position="271"/>
    </location>
</feature>
<reference evidence="8 9" key="1">
    <citation type="journal article" date="2016" name="Nat. Commun.">
        <title>Thousands of microbial genomes shed light on interconnected biogeochemical processes in an aquifer system.</title>
        <authorList>
            <person name="Anantharaman K."/>
            <person name="Brown C.T."/>
            <person name="Hug L.A."/>
            <person name="Sharon I."/>
            <person name="Castelle C.J."/>
            <person name="Probst A.J."/>
            <person name="Thomas B.C."/>
            <person name="Singh A."/>
            <person name="Wilkins M.J."/>
            <person name="Karaoz U."/>
            <person name="Brodie E.L."/>
            <person name="Williams K.H."/>
            <person name="Hubbard S.S."/>
            <person name="Banfield J.F."/>
        </authorList>
    </citation>
    <scope>NUCLEOTIDE SEQUENCE [LARGE SCALE GENOMIC DNA]</scope>
</reference>
<keyword evidence="4 6" id="KW-1133">Transmembrane helix</keyword>
<dbReference type="SUPFAM" id="SSF81665">
    <property type="entry name" value="Calcium ATPase, transmembrane domain M"/>
    <property type="match status" value="1"/>
</dbReference>
<dbReference type="Gene3D" id="2.70.150.10">
    <property type="entry name" value="Calcium-transporting ATPase, cytoplasmic transduction domain A"/>
    <property type="match status" value="1"/>
</dbReference>
<keyword evidence="6" id="KW-1003">Cell membrane</keyword>
<dbReference type="PANTHER" id="PTHR48085:SF5">
    <property type="entry name" value="CADMIUM_ZINC-TRANSPORTING ATPASE HMA4-RELATED"/>
    <property type="match status" value="1"/>
</dbReference>
<dbReference type="InterPro" id="IPR023214">
    <property type="entry name" value="HAD_sf"/>
</dbReference>
<dbReference type="NCBIfam" id="TIGR01512">
    <property type="entry name" value="ATPase-IB2_Cd"/>
    <property type="match status" value="1"/>
</dbReference>
<evidence type="ECO:0000256" key="1">
    <source>
        <dbReference type="ARBA" id="ARBA00004370"/>
    </source>
</evidence>
<dbReference type="SUPFAM" id="SSF81653">
    <property type="entry name" value="Calcium ATPase, transduction domain A"/>
    <property type="match status" value="1"/>
</dbReference>
<feature type="domain" description="P-type ATPase A" evidence="7">
    <location>
        <begin position="116"/>
        <end position="209"/>
    </location>
</feature>
<evidence type="ECO:0000313" key="8">
    <source>
        <dbReference type="EMBL" id="OGG86438.1"/>
    </source>
</evidence>
<dbReference type="GO" id="GO:0046872">
    <property type="term" value="F:metal ion binding"/>
    <property type="evidence" value="ECO:0007669"/>
    <property type="project" value="UniProtKB-KW"/>
</dbReference>
<keyword evidence="6" id="KW-0547">Nucleotide-binding</keyword>
<dbReference type="InterPro" id="IPR023298">
    <property type="entry name" value="ATPase_P-typ_TM_dom_sf"/>
</dbReference>
<dbReference type="InterPro" id="IPR018303">
    <property type="entry name" value="ATPase_P-typ_P_site"/>
</dbReference>
<comment type="subcellular location">
    <subcellularLocation>
        <location evidence="6">Cell membrane</location>
    </subcellularLocation>
    <subcellularLocation>
        <location evidence="1">Membrane</location>
    </subcellularLocation>
</comment>
<evidence type="ECO:0000256" key="2">
    <source>
        <dbReference type="ARBA" id="ARBA00006024"/>
    </source>
</evidence>
<dbReference type="Gene3D" id="3.40.1110.10">
    <property type="entry name" value="Calcium-transporting ATPase, cytoplasmic domain N"/>
    <property type="match status" value="1"/>
</dbReference>
<dbReference type="Pfam" id="PF00702">
    <property type="entry name" value="Hydrolase"/>
    <property type="match status" value="1"/>
</dbReference>
<dbReference type="NCBIfam" id="TIGR01525">
    <property type="entry name" value="ATPase-IB_hvy"/>
    <property type="match status" value="1"/>
</dbReference>
<keyword evidence="6" id="KW-0067">ATP-binding</keyword>
<feature type="transmembrane region" description="Helical" evidence="6">
    <location>
        <begin position="12"/>
        <end position="39"/>
    </location>
</feature>
<keyword evidence="3 6" id="KW-0812">Transmembrane</keyword>
<dbReference type="InterPro" id="IPR059000">
    <property type="entry name" value="ATPase_P-type_domA"/>
</dbReference>
<name>A0A1F6FKQ5_9BACT</name>
<evidence type="ECO:0000256" key="5">
    <source>
        <dbReference type="ARBA" id="ARBA00023136"/>
    </source>
</evidence>
<protein>
    <submittedName>
        <fullName evidence="8">Cadmium-translocating P-type ATPase</fullName>
    </submittedName>
</protein>
<feature type="transmembrane region" description="Helical" evidence="6">
    <location>
        <begin position="59"/>
        <end position="84"/>
    </location>
</feature>
<dbReference type="InterPro" id="IPR036412">
    <property type="entry name" value="HAD-like_sf"/>
</dbReference>
<gene>
    <name evidence="8" type="ORF">A3H15_03105</name>
</gene>
<dbReference type="PANTHER" id="PTHR48085">
    <property type="entry name" value="CADMIUM/ZINC-TRANSPORTING ATPASE HMA2-RELATED"/>
    <property type="match status" value="1"/>
</dbReference>
<accession>A0A1F6FKQ5</accession>
<dbReference type="GO" id="GO:0005524">
    <property type="term" value="F:ATP binding"/>
    <property type="evidence" value="ECO:0007669"/>
    <property type="project" value="UniProtKB-UniRule"/>
</dbReference>
<keyword evidence="5 6" id="KW-0472">Membrane</keyword>
<comment type="similarity">
    <text evidence="2 6">Belongs to the cation transport ATPase (P-type) (TC 3.A.3) family. Type IB subfamily.</text>
</comment>
<dbReference type="GO" id="GO:0016887">
    <property type="term" value="F:ATP hydrolysis activity"/>
    <property type="evidence" value="ECO:0007669"/>
    <property type="project" value="InterPro"/>
</dbReference>
<dbReference type="InterPro" id="IPR051014">
    <property type="entry name" value="Cation_Transport_ATPase_IB"/>
</dbReference>
<dbReference type="GO" id="GO:0019829">
    <property type="term" value="F:ATPase-coupled monoatomic cation transmembrane transporter activity"/>
    <property type="evidence" value="ECO:0007669"/>
    <property type="project" value="InterPro"/>
</dbReference>
<dbReference type="GO" id="GO:0005886">
    <property type="term" value="C:plasma membrane"/>
    <property type="evidence" value="ECO:0007669"/>
    <property type="project" value="UniProtKB-SubCell"/>
</dbReference>
<feature type="transmembrane region" description="Helical" evidence="6">
    <location>
        <begin position="225"/>
        <end position="244"/>
    </location>
</feature>
<dbReference type="InterPro" id="IPR001757">
    <property type="entry name" value="P_typ_ATPase"/>
</dbReference>
<evidence type="ECO:0000313" key="9">
    <source>
        <dbReference type="Proteomes" id="UP000177968"/>
    </source>
</evidence>
<dbReference type="SUPFAM" id="SSF56784">
    <property type="entry name" value="HAD-like"/>
    <property type="match status" value="1"/>
</dbReference>
<proteinExistence type="inferred from homology"/>
<dbReference type="Pfam" id="PF00122">
    <property type="entry name" value="E1-E2_ATPase"/>
    <property type="match status" value="1"/>
</dbReference>
<dbReference type="InterPro" id="IPR027256">
    <property type="entry name" value="P-typ_ATPase_IB"/>
</dbReference>
<dbReference type="AlphaFoldDB" id="A0A1F6FKQ5"/>
<comment type="caution">
    <text evidence="8">The sequence shown here is derived from an EMBL/GenBank/DDBJ whole genome shotgun (WGS) entry which is preliminary data.</text>
</comment>
<keyword evidence="6" id="KW-0479">Metal-binding</keyword>
<evidence type="ECO:0000259" key="7">
    <source>
        <dbReference type="Pfam" id="PF00122"/>
    </source>
</evidence>
<feature type="transmembrane region" description="Helical" evidence="6">
    <location>
        <begin position="542"/>
        <end position="561"/>
    </location>
</feature>
<sequence>MHRLFGSEFRMPLVVLACLAVGAIPGWSIMWVLAIAIGLGKITWDSIGKIRNGKYSLDYIAFLAMIVSLPAEQYLAGAIVALMITGGEALDEYAAMRAESALRSLAERIPKRCIVRLPDGSTAEKPIQTISKNEVIIVKPNELIPLDGVLRSDEALLNEANLTGEALPVTIARNTFIKSGNVNIGELIEISVEGSFETSTYMRIVRLVEDAKKHQAYVVRLAEKVNFPFTALALLLAGGAFLFSDELSRALAVLVIATPCPLIIAAPVAFIGGLSRAARKNIIVKRPVTLELLDRVTVVFFDKTGTLTLGEPDLISIEKKAGGRSENNILSIAAAIEFHSIHPLARAISAARTTKKAPVLEAHGVVETIGNGIAGTVDGVRFSVSKATQSGREGMVLSLMEAGLEIAQFHFEDKMKENVGELFRSLSARGIRMEIITGDRKENAMRLFGHFGMPIHAGVSPEEKFAIIDAEKKNGRTVAMVGDGLNDAPALAHADVGIVFSGTENSAAIEAADAVILGRDILLVHDLFDTARRSMRVASESVWGGVALSSLGMVAAAFGYIPPIAGAVIQEVIDVAVILNSLRAAAR</sequence>
<organism evidence="8 9">
    <name type="scientific">Candidatus Kaiserbacteria bacterium RIFCSPLOWO2_12_FULL_50_28</name>
    <dbReference type="NCBI Taxonomy" id="1798527"/>
    <lineage>
        <taxon>Bacteria</taxon>
        <taxon>Candidatus Kaiseribacteriota</taxon>
    </lineage>
</organism>
<dbReference type="InterPro" id="IPR008250">
    <property type="entry name" value="ATPase_P-typ_transduc_dom_A_sf"/>
</dbReference>
<evidence type="ECO:0000256" key="6">
    <source>
        <dbReference type="RuleBase" id="RU362081"/>
    </source>
</evidence>
<dbReference type="InterPro" id="IPR023299">
    <property type="entry name" value="ATPase_P-typ_cyto_dom_N"/>
</dbReference>
<dbReference type="PROSITE" id="PS00154">
    <property type="entry name" value="ATPASE_E1_E2"/>
    <property type="match status" value="1"/>
</dbReference>
<evidence type="ECO:0000256" key="3">
    <source>
        <dbReference type="ARBA" id="ARBA00022692"/>
    </source>
</evidence>
<dbReference type="Proteomes" id="UP000177968">
    <property type="component" value="Unassembled WGS sequence"/>
</dbReference>
<dbReference type="GO" id="GO:0015086">
    <property type="term" value="F:cadmium ion transmembrane transporter activity"/>
    <property type="evidence" value="ECO:0007669"/>
    <property type="project" value="TreeGrafter"/>
</dbReference>
<evidence type="ECO:0000256" key="4">
    <source>
        <dbReference type="ARBA" id="ARBA00022989"/>
    </source>
</evidence>
<dbReference type="NCBIfam" id="TIGR01494">
    <property type="entry name" value="ATPase_P-type"/>
    <property type="match status" value="1"/>
</dbReference>
<dbReference type="Gene3D" id="3.40.50.1000">
    <property type="entry name" value="HAD superfamily/HAD-like"/>
    <property type="match status" value="1"/>
</dbReference>
<dbReference type="PRINTS" id="PR00119">
    <property type="entry name" value="CATATPASE"/>
</dbReference>
<dbReference type="EMBL" id="MFMO01000051">
    <property type="protein sequence ID" value="OGG86438.1"/>
    <property type="molecule type" value="Genomic_DNA"/>
</dbReference>